<keyword evidence="3" id="KW-1185">Reference proteome</keyword>
<keyword evidence="1" id="KW-1133">Transmembrane helix</keyword>
<protein>
    <submittedName>
        <fullName evidence="2">Transcription antitermination protein NusB</fullName>
    </submittedName>
</protein>
<keyword evidence="1" id="KW-0472">Membrane</keyword>
<feature type="transmembrane region" description="Helical" evidence="1">
    <location>
        <begin position="20"/>
        <end position="43"/>
    </location>
</feature>
<gene>
    <name evidence="2" type="ORF">PATL70BA_1211</name>
</gene>
<reference evidence="2 3" key="1">
    <citation type="submission" date="2018-09" db="EMBL/GenBank/DDBJ databases">
        <authorList>
            <person name="Postec A."/>
        </authorList>
    </citation>
    <scope>NUCLEOTIDE SEQUENCE [LARGE SCALE GENOMIC DNA]</scope>
    <source>
        <strain evidence="2">70B-A</strain>
    </source>
</reference>
<dbReference type="KEGG" id="cbar:PATL70BA_1211"/>
<sequence>MTPLPTHVEESVSNYNNNWSLGYVTLCVQVFIQIISICIYFILFG</sequence>
<organism evidence="2 3">
    <name type="scientific">Petrocella atlantisensis</name>
    <dbReference type="NCBI Taxonomy" id="2173034"/>
    <lineage>
        <taxon>Bacteria</taxon>
        <taxon>Bacillati</taxon>
        <taxon>Bacillota</taxon>
        <taxon>Clostridia</taxon>
        <taxon>Lachnospirales</taxon>
        <taxon>Vallitaleaceae</taxon>
        <taxon>Petrocella</taxon>
    </lineage>
</organism>
<name>A0A3P7P0U8_9FIRM</name>
<accession>A0A3P7P0U8</accession>
<keyword evidence="1" id="KW-0812">Transmembrane</keyword>
<evidence type="ECO:0000313" key="2">
    <source>
        <dbReference type="EMBL" id="VDN47090.1"/>
    </source>
</evidence>
<dbReference type="Proteomes" id="UP000279029">
    <property type="component" value="Chromosome"/>
</dbReference>
<evidence type="ECO:0000256" key="1">
    <source>
        <dbReference type="SAM" id="Phobius"/>
    </source>
</evidence>
<dbReference type="AlphaFoldDB" id="A0A3P7P0U8"/>
<evidence type="ECO:0000313" key="3">
    <source>
        <dbReference type="Proteomes" id="UP000279029"/>
    </source>
</evidence>
<dbReference type="EMBL" id="LR130778">
    <property type="protein sequence ID" value="VDN47090.1"/>
    <property type="molecule type" value="Genomic_DNA"/>
</dbReference>
<proteinExistence type="predicted"/>